<keyword evidence="2" id="KW-0663">Pyridoxal phosphate</keyword>
<comment type="caution">
    <text evidence="3">The sequence shown here is derived from an EMBL/GenBank/DDBJ whole genome shotgun (WGS) entry which is preliminary data.</text>
</comment>
<sequence length="71" mass="7831">MTYFPNRNGELFAEDVALATIAERYGTPAYVYSRAALTEHFLAYQNALADCSHLVCYAVKANSNIAVLNVL</sequence>
<evidence type="ECO:0000256" key="2">
    <source>
        <dbReference type="ARBA" id="ARBA00022898"/>
    </source>
</evidence>
<evidence type="ECO:0008006" key="4">
    <source>
        <dbReference type="Google" id="ProtNLM"/>
    </source>
</evidence>
<evidence type="ECO:0000256" key="1">
    <source>
        <dbReference type="ARBA" id="ARBA00001933"/>
    </source>
</evidence>
<dbReference type="PANTHER" id="PTHR43727:SF2">
    <property type="entry name" value="GROUP IV DECARBOXYLASE"/>
    <property type="match status" value="1"/>
</dbReference>
<dbReference type="SUPFAM" id="SSF51419">
    <property type="entry name" value="PLP-binding barrel"/>
    <property type="match status" value="1"/>
</dbReference>
<dbReference type="InterPro" id="IPR009006">
    <property type="entry name" value="Ala_racemase/Decarboxylase_C"/>
</dbReference>
<gene>
    <name evidence="3" type="ORF">LCGC14_2460150</name>
</gene>
<dbReference type="EMBL" id="LAZR01038285">
    <property type="protein sequence ID" value="KKL19972.1"/>
    <property type="molecule type" value="Genomic_DNA"/>
</dbReference>
<dbReference type="GO" id="GO:0008836">
    <property type="term" value="F:diaminopimelate decarboxylase activity"/>
    <property type="evidence" value="ECO:0007669"/>
    <property type="project" value="TreeGrafter"/>
</dbReference>
<protein>
    <recommendedName>
        <fullName evidence="4">Diaminopimelate decarboxylase</fullName>
    </recommendedName>
</protein>
<dbReference type="AlphaFoldDB" id="A0A0F9C168"/>
<organism evidence="3">
    <name type="scientific">marine sediment metagenome</name>
    <dbReference type="NCBI Taxonomy" id="412755"/>
    <lineage>
        <taxon>unclassified sequences</taxon>
        <taxon>metagenomes</taxon>
        <taxon>ecological metagenomes</taxon>
    </lineage>
</organism>
<dbReference type="InterPro" id="IPR029066">
    <property type="entry name" value="PLP-binding_barrel"/>
</dbReference>
<dbReference type="Gene3D" id="2.40.37.10">
    <property type="entry name" value="Lyase, Ornithine Decarboxylase, Chain A, domain 1"/>
    <property type="match status" value="1"/>
</dbReference>
<name>A0A0F9C168_9ZZZZ</name>
<proteinExistence type="predicted"/>
<feature type="non-terminal residue" evidence="3">
    <location>
        <position position="71"/>
    </location>
</feature>
<dbReference type="Gene3D" id="3.20.20.10">
    <property type="entry name" value="Alanine racemase"/>
    <property type="match status" value="1"/>
</dbReference>
<reference evidence="3" key="1">
    <citation type="journal article" date="2015" name="Nature">
        <title>Complex archaea that bridge the gap between prokaryotes and eukaryotes.</title>
        <authorList>
            <person name="Spang A."/>
            <person name="Saw J.H."/>
            <person name="Jorgensen S.L."/>
            <person name="Zaremba-Niedzwiedzka K."/>
            <person name="Martijn J."/>
            <person name="Lind A.E."/>
            <person name="van Eijk R."/>
            <person name="Schleper C."/>
            <person name="Guy L."/>
            <person name="Ettema T.J."/>
        </authorList>
    </citation>
    <scope>NUCLEOTIDE SEQUENCE</scope>
</reference>
<accession>A0A0F9C168</accession>
<evidence type="ECO:0000313" key="3">
    <source>
        <dbReference type="EMBL" id="KKL19972.1"/>
    </source>
</evidence>
<comment type="cofactor">
    <cofactor evidence="1">
        <name>pyridoxal 5'-phosphate</name>
        <dbReference type="ChEBI" id="CHEBI:597326"/>
    </cofactor>
</comment>
<dbReference type="PANTHER" id="PTHR43727">
    <property type="entry name" value="DIAMINOPIMELATE DECARBOXYLASE"/>
    <property type="match status" value="1"/>
</dbReference>
<dbReference type="GO" id="GO:0009089">
    <property type="term" value="P:lysine biosynthetic process via diaminopimelate"/>
    <property type="evidence" value="ECO:0007669"/>
    <property type="project" value="TreeGrafter"/>
</dbReference>